<dbReference type="InterPro" id="IPR047121">
    <property type="entry name" value="YjiB-like"/>
</dbReference>
<dbReference type="PANTHER" id="PTHR36448:SF2">
    <property type="entry name" value="CUPIN TYPE-1 DOMAIN-CONTAINING PROTEIN"/>
    <property type="match status" value="1"/>
</dbReference>
<dbReference type="EMBL" id="SOSA01000509">
    <property type="protein sequence ID" value="THC90538.1"/>
    <property type="molecule type" value="Genomic_DNA"/>
</dbReference>
<reference evidence="1 2" key="1">
    <citation type="submission" date="2019-03" db="EMBL/GenBank/DDBJ databases">
        <title>The genome sequence of a newly discovered highly antifungal drug resistant Aspergillus species, Aspergillus tanneri NIH 1004.</title>
        <authorList>
            <person name="Mounaud S."/>
            <person name="Singh I."/>
            <person name="Joardar V."/>
            <person name="Pakala S."/>
            <person name="Pakala S."/>
            <person name="Venepally P."/>
            <person name="Hoover J."/>
            <person name="Nierman W."/>
            <person name="Chung J."/>
            <person name="Losada L."/>
        </authorList>
    </citation>
    <scope>NUCLEOTIDE SEQUENCE [LARGE SCALE GENOMIC DNA]</scope>
    <source>
        <strain evidence="1 2">NIH1004</strain>
    </source>
</reference>
<gene>
    <name evidence="1" type="ORF">EYZ11_010001</name>
</gene>
<sequence>MPSKTKTPEPLFIPQNPHSPNSTLLVLIYRNVLEDSHRTPSGVLSAIDTTAWIKDGQWKIDSEADAATPHYHSMTHETYAVLRRRGKSALDGEPVGELMENLPGRDLRIFS</sequence>
<dbReference type="VEuPathDB" id="FungiDB:EYZ11_010001"/>
<dbReference type="STRING" id="1220188.A0A4S3J8K0"/>
<dbReference type="Proteomes" id="UP000308092">
    <property type="component" value="Unassembled WGS sequence"/>
</dbReference>
<protein>
    <submittedName>
        <fullName evidence="1">Uncharacterized protein</fullName>
    </submittedName>
</protein>
<dbReference type="AlphaFoldDB" id="A0A4S3J8K0"/>
<name>A0A4S3J8K0_9EURO</name>
<keyword evidence="2" id="KW-1185">Reference proteome</keyword>
<accession>A0A4S3J8K0</accession>
<proteinExistence type="predicted"/>
<comment type="caution">
    <text evidence="1">The sequence shown here is derived from an EMBL/GenBank/DDBJ whole genome shotgun (WGS) entry which is preliminary data.</text>
</comment>
<evidence type="ECO:0000313" key="1">
    <source>
        <dbReference type="EMBL" id="THC90538.1"/>
    </source>
</evidence>
<dbReference type="PANTHER" id="PTHR36448">
    <property type="entry name" value="BLR7373 PROTEIN"/>
    <property type="match status" value="1"/>
</dbReference>
<evidence type="ECO:0000313" key="2">
    <source>
        <dbReference type="Proteomes" id="UP000308092"/>
    </source>
</evidence>
<organism evidence="1 2">
    <name type="scientific">Aspergillus tanneri</name>
    <dbReference type="NCBI Taxonomy" id="1220188"/>
    <lineage>
        <taxon>Eukaryota</taxon>
        <taxon>Fungi</taxon>
        <taxon>Dikarya</taxon>
        <taxon>Ascomycota</taxon>
        <taxon>Pezizomycotina</taxon>
        <taxon>Eurotiomycetes</taxon>
        <taxon>Eurotiomycetidae</taxon>
        <taxon>Eurotiales</taxon>
        <taxon>Aspergillaceae</taxon>
        <taxon>Aspergillus</taxon>
        <taxon>Aspergillus subgen. Circumdati</taxon>
    </lineage>
</organism>